<name>A0AAD6IZL9_DREDA</name>
<feature type="region of interest" description="Disordered" evidence="3">
    <location>
        <begin position="389"/>
        <end position="493"/>
    </location>
</feature>
<dbReference type="EMBL" id="JAQGDS010000003">
    <property type="protein sequence ID" value="KAJ6261693.1"/>
    <property type="molecule type" value="Genomic_DNA"/>
</dbReference>
<dbReference type="PANTHER" id="PTHR33488:SF2">
    <property type="entry name" value="EARLY ENDOSOME ANTIGEN 1-LIKE"/>
    <property type="match status" value="1"/>
</dbReference>
<gene>
    <name evidence="5" type="ORF">Dda_2491</name>
</gene>
<dbReference type="PROSITE" id="PS50157">
    <property type="entry name" value="ZINC_FINGER_C2H2_2"/>
    <property type="match status" value="1"/>
</dbReference>
<evidence type="ECO:0000256" key="2">
    <source>
        <dbReference type="SAM" id="Coils"/>
    </source>
</evidence>
<feature type="coiled-coil region" evidence="2">
    <location>
        <begin position="550"/>
        <end position="598"/>
    </location>
</feature>
<sequence length="1540" mass="167833">MASAKNLTDDERLEKVRALESQLTEDKAYAKNAATEIKSRLLVSSDWPDMLTNAPTAINLLGSCFVVSSSPFASTTNLSVEPEKVGLNALTVSESNFDGIGFASTRTQTKCMALLKCLQSPKDTAKTSTRYLNQIKEAADESYRLAKEVDDGFQTWLDYICAFHAACEETGTETGQKVAQNKTDVIERTVRLQGQEELVAQQQEQTKVIEDTLKDASKTFKAASKGFPSGWSLVGQDSVRILASTIPTAVNTAVTVGINSATGGPIGGLGALGMEAVNGVTHVVGQGMSMVQQEMESKKEPPTIPRFVILMPQVMAALNPLKATLDSTINWDTINQNSVLRMSIELLEATKDSLDTELRRKEQKKQLPALDEHLKLIVNASLKIAKSLQTEGASESEEPSKDATANNTTGKTDEKQGPGKDTAATTDNKKVPIATNNATTKPDEKKEPAKDAAGKPDEKTMSTKDASAASTDKTTDPTNAAAGESDDAKKKREALAEKLKKDFETQYLDAVRLQAASGTIPGNTMGLMPTIGGPTPQITKEQVDTNKMLLQNATDRLNIAQKSLNNSQVEYNKSTKELAESTKMLIEIKAALAQLESEEITLAEVQSVLIACVGIIATMTTAVRKVGRFFKSISDTVGLIVKNVVKEFLQSSKDAEAEKAGVTADDMKQYQVAGFTFEETVRTGLHEGIVSIMGYYGLFGDIATMWVGLSRDHLSPGIDMATELSKLAGPPDLSHPVTHDAQQAIADKNKVLNEWTTRATDAVQKIVGDAQKKAVENINSRTKEIAEVASFLVPTQAHVEAIETGAKLREITSAAAVNAAKPVTDLKALEAALNSALWDCHGSSDPAGSLHLTGYAYNWDDSSASPETSAIPQHIQVSIASSSYSSTSRATDAVRSPAGRPLMHFEQGASHQSPDIHAHYPALDPFWQPPVVASTKSTSTHVMHGTQVEAPAASEGYLDEKPALPSHLISPRRRWHRVLSWLINARATDARQATSRDIGSIPLEPNPSATCGVSPEAQHNENDVDSSQRCPEGTPAPEEKGKQVAQRRKVTRKSQDEEERCFVCDFDRCNKSFKDSAGLRSERDRKHKYIHNQRAYSCDDCPKKFHASRDLRRHLEACHTGGTGPITRRPRYFCKYPGCGRDSEHPFSRRDNARQHIKEVHHILGKNIEELLESGSDEKVKEHEVVMETTLETAHLNLQAREVSTPEGFSKSLVEGAKPTMVPTRGNIAETLPPESHDQRPLNSNPEDTLPNQITEKEMFREFTNQSDSEEEDPFGPVKCQSAENLSLSEFLFPMSSSKAVSIDFQPEFFVEDDAMSINSVVGHSVRWIHSHASSRSRGRLPSTITMCRSADDADYEPYAQQAYNASIRQKPVPSRETEAPANTDPMTSHYFPGLPTPAEHKFEASSLWHDRRAGFGGSSCPIAGIPETSALTMQACSFKSDDETVGPAQVPAIAPISSGLFSRARARGRHLLNLETEEPSDPLSQALSPLGKHPGRAKEFTVYQCDAEQEHPAMASTSNLPPYDLVLEMQGLKLESRLD</sequence>
<keyword evidence="1" id="KW-0862">Zinc</keyword>
<accession>A0AAD6IZL9</accession>
<dbReference type="PROSITE" id="PS00028">
    <property type="entry name" value="ZINC_FINGER_C2H2_1"/>
    <property type="match status" value="1"/>
</dbReference>
<dbReference type="Proteomes" id="UP001221413">
    <property type="component" value="Unassembled WGS sequence"/>
</dbReference>
<evidence type="ECO:0000256" key="1">
    <source>
        <dbReference type="PROSITE-ProRule" id="PRU00042"/>
    </source>
</evidence>
<keyword evidence="2" id="KW-0175">Coiled coil</keyword>
<comment type="caution">
    <text evidence="5">The sequence shown here is derived from an EMBL/GenBank/DDBJ whole genome shotgun (WGS) entry which is preliminary data.</text>
</comment>
<feature type="compositionally biased region" description="Basic and acidic residues" evidence="3">
    <location>
        <begin position="441"/>
        <end position="462"/>
    </location>
</feature>
<feature type="compositionally biased region" description="Polar residues" evidence="3">
    <location>
        <begin position="463"/>
        <end position="478"/>
    </location>
</feature>
<reference evidence="5" key="1">
    <citation type="submission" date="2023-01" db="EMBL/GenBank/DDBJ databases">
        <title>The chitinases involved in constricting ring structure development in the nematode-trapping fungus Drechslerella dactyloides.</title>
        <authorList>
            <person name="Wang R."/>
            <person name="Zhang L."/>
            <person name="Tang P."/>
            <person name="Li S."/>
            <person name="Liang L."/>
        </authorList>
    </citation>
    <scope>NUCLEOTIDE SEQUENCE</scope>
    <source>
        <strain evidence="5">YMF1.00031</strain>
    </source>
</reference>
<keyword evidence="6" id="KW-1185">Reference proteome</keyword>
<dbReference type="Gene3D" id="3.30.160.60">
    <property type="entry name" value="Classic Zinc Finger"/>
    <property type="match status" value="1"/>
</dbReference>
<evidence type="ECO:0000313" key="5">
    <source>
        <dbReference type="EMBL" id="KAJ6261693.1"/>
    </source>
</evidence>
<keyword evidence="1" id="KW-0863">Zinc-finger</keyword>
<dbReference type="GO" id="GO:0008270">
    <property type="term" value="F:zinc ion binding"/>
    <property type="evidence" value="ECO:0007669"/>
    <property type="project" value="UniProtKB-KW"/>
</dbReference>
<organism evidence="5 6">
    <name type="scientific">Drechslerella dactyloides</name>
    <name type="common">Nematode-trapping fungus</name>
    <name type="synonym">Arthrobotrys dactyloides</name>
    <dbReference type="NCBI Taxonomy" id="74499"/>
    <lineage>
        <taxon>Eukaryota</taxon>
        <taxon>Fungi</taxon>
        <taxon>Dikarya</taxon>
        <taxon>Ascomycota</taxon>
        <taxon>Pezizomycotina</taxon>
        <taxon>Orbiliomycetes</taxon>
        <taxon>Orbiliales</taxon>
        <taxon>Orbiliaceae</taxon>
        <taxon>Drechslerella</taxon>
    </lineage>
</organism>
<dbReference type="InterPro" id="IPR013087">
    <property type="entry name" value="Znf_C2H2_type"/>
</dbReference>
<feature type="region of interest" description="Disordered" evidence="3">
    <location>
        <begin position="1228"/>
        <end position="1250"/>
    </location>
</feature>
<evidence type="ECO:0000313" key="6">
    <source>
        <dbReference type="Proteomes" id="UP001221413"/>
    </source>
</evidence>
<evidence type="ECO:0000259" key="4">
    <source>
        <dbReference type="PROSITE" id="PS50157"/>
    </source>
</evidence>
<keyword evidence="1" id="KW-0479">Metal-binding</keyword>
<dbReference type="PANTHER" id="PTHR33488">
    <property type="entry name" value="ZGC:162509"/>
    <property type="match status" value="1"/>
</dbReference>
<feature type="compositionally biased region" description="Polar residues" evidence="3">
    <location>
        <begin position="1241"/>
        <end position="1250"/>
    </location>
</feature>
<feature type="region of interest" description="Disordered" evidence="3">
    <location>
        <begin position="989"/>
        <end position="1052"/>
    </location>
</feature>
<feature type="domain" description="C2H2-type" evidence="4">
    <location>
        <begin position="1096"/>
        <end position="1124"/>
    </location>
</feature>
<proteinExistence type="predicted"/>
<evidence type="ECO:0000256" key="3">
    <source>
        <dbReference type="SAM" id="MobiDB-lite"/>
    </source>
</evidence>
<protein>
    <recommendedName>
        <fullName evidence="4">C2H2-type domain-containing protein</fullName>
    </recommendedName>
</protein>
<dbReference type="SMART" id="SM00355">
    <property type="entry name" value="ZnF_C2H2"/>
    <property type="match status" value="3"/>
</dbReference>